<evidence type="ECO:0000313" key="2">
    <source>
        <dbReference type="EMBL" id="KAG5493842.1"/>
    </source>
</evidence>
<comment type="caution">
    <text evidence="2">The sequence shown here is derived from an EMBL/GenBank/DDBJ whole genome shotgun (WGS) entry which is preliminary data.</text>
</comment>
<proteinExistence type="predicted"/>
<dbReference type="AlphaFoldDB" id="A0A836H559"/>
<dbReference type="GeneID" id="94287797"/>
<keyword evidence="3" id="KW-1185">Reference proteome</keyword>
<gene>
    <name evidence="2" type="ORF">JKF63_01674</name>
</gene>
<feature type="region of interest" description="Disordered" evidence="1">
    <location>
        <begin position="127"/>
        <end position="159"/>
    </location>
</feature>
<dbReference type="Proteomes" id="UP000674318">
    <property type="component" value="Unassembled WGS sequence"/>
</dbReference>
<reference evidence="2 3" key="1">
    <citation type="submission" date="2021-02" db="EMBL/GenBank/DDBJ databases">
        <title>Porcisia hertigi Genome sequencing and assembly.</title>
        <authorList>
            <person name="Almutairi H."/>
            <person name="Gatherer D."/>
        </authorList>
    </citation>
    <scope>NUCLEOTIDE SEQUENCE [LARGE SCALE GENOMIC DNA]</scope>
    <source>
        <strain evidence="2 3">C119</strain>
    </source>
</reference>
<dbReference type="RefSeq" id="XP_067753877.1">
    <property type="nucleotide sequence ID" value="XM_067897720.1"/>
</dbReference>
<protein>
    <submittedName>
        <fullName evidence="2">Uncharacterized protein</fullName>
    </submittedName>
</protein>
<accession>A0A836H559</accession>
<dbReference type="KEGG" id="phet:94287797"/>
<name>A0A836H559_9TRYP</name>
<dbReference type="EMBL" id="JAFJZO010000034">
    <property type="protein sequence ID" value="KAG5493842.1"/>
    <property type="molecule type" value="Genomic_DNA"/>
</dbReference>
<evidence type="ECO:0000313" key="3">
    <source>
        <dbReference type="Proteomes" id="UP000674318"/>
    </source>
</evidence>
<dbReference type="OrthoDB" id="273378at2759"/>
<feature type="compositionally biased region" description="Acidic residues" evidence="1">
    <location>
        <begin position="128"/>
        <end position="141"/>
    </location>
</feature>
<evidence type="ECO:0000256" key="1">
    <source>
        <dbReference type="SAM" id="MobiDB-lite"/>
    </source>
</evidence>
<sequence>MNSSVFCRHNRYDDEANNTAYMESESVYVRPYEGSTATDSPWSDCNAYHSHHTVGSGSSKHDSLPMERIVEMTESLQKEQENQEACEKIDTAIKAQRMRQLRNVKWEALKARMSQRGMSMHTVRAYDSDLDSEDDGEEAELESGHTPRSSALNALEPSLSEERAMRRGAFQAVETMPKRFCHFLYNWFMYSVYAFSASALPGMDIHKGADMREYYNRNLS</sequence>
<organism evidence="2 3">
    <name type="scientific">Porcisia hertigi</name>
    <dbReference type="NCBI Taxonomy" id="2761500"/>
    <lineage>
        <taxon>Eukaryota</taxon>
        <taxon>Discoba</taxon>
        <taxon>Euglenozoa</taxon>
        <taxon>Kinetoplastea</taxon>
        <taxon>Metakinetoplastina</taxon>
        <taxon>Trypanosomatida</taxon>
        <taxon>Trypanosomatidae</taxon>
        <taxon>Leishmaniinae</taxon>
        <taxon>Porcisia</taxon>
    </lineage>
</organism>